<reference evidence="1" key="1">
    <citation type="journal article" date="2021" name="bioRxiv">
        <title>Whole Genome Assembly and Annotation of Northern Wild Rice, Zizania palustris L., Supports a Whole Genome Duplication in the Zizania Genus.</title>
        <authorList>
            <person name="Haas M."/>
            <person name="Kono T."/>
            <person name="Macchietto M."/>
            <person name="Millas R."/>
            <person name="McGilp L."/>
            <person name="Shao M."/>
            <person name="Duquette J."/>
            <person name="Hirsch C.N."/>
            <person name="Kimball J."/>
        </authorList>
    </citation>
    <scope>NUCLEOTIDE SEQUENCE</scope>
    <source>
        <tissue evidence="1">Fresh leaf tissue</tissue>
    </source>
</reference>
<comment type="caution">
    <text evidence="1">The sequence shown here is derived from an EMBL/GenBank/DDBJ whole genome shotgun (WGS) entry which is preliminary data.</text>
</comment>
<dbReference type="Proteomes" id="UP000729402">
    <property type="component" value="Unassembled WGS sequence"/>
</dbReference>
<sequence>MPICCCYHGVERGPMQCRKLWGNLPVLPLSQPSPNLPRPLPSAFSSQPLPPPRISIGIGGSRSSCFTDCIGGTFRRCAGQAMALRPMAAISQCHAAARGWGGSRGRGWGGWRDDALMAVADAASKLPRLEGAIEELRAAAAQFLD</sequence>
<protein>
    <submittedName>
        <fullName evidence="1">Uncharacterized protein</fullName>
    </submittedName>
</protein>
<gene>
    <name evidence="1" type="ORF">GUJ93_ZPchr0004g38262</name>
</gene>
<organism evidence="1 2">
    <name type="scientific">Zizania palustris</name>
    <name type="common">Northern wild rice</name>
    <dbReference type="NCBI Taxonomy" id="103762"/>
    <lineage>
        <taxon>Eukaryota</taxon>
        <taxon>Viridiplantae</taxon>
        <taxon>Streptophyta</taxon>
        <taxon>Embryophyta</taxon>
        <taxon>Tracheophyta</taxon>
        <taxon>Spermatophyta</taxon>
        <taxon>Magnoliopsida</taxon>
        <taxon>Liliopsida</taxon>
        <taxon>Poales</taxon>
        <taxon>Poaceae</taxon>
        <taxon>BOP clade</taxon>
        <taxon>Oryzoideae</taxon>
        <taxon>Oryzeae</taxon>
        <taxon>Zizaniinae</taxon>
        <taxon>Zizania</taxon>
    </lineage>
</organism>
<evidence type="ECO:0000313" key="1">
    <source>
        <dbReference type="EMBL" id="KAG8063952.1"/>
    </source>
</evidence>
<evidence type="ECO:0000313" key="2">
    <source>
        <dbReference type="Proteomes" id="UP000729402"/>
    </source>
</evidence>
<reference evidence="1" key="2">
    <citation type="submission" date="2021-02" db="EMBL/GenBank/DDBJ databases">
        <authorList>
            <person name="Kimball J.A."/>
            <person name="Haas M.W."/>
            <person name="Macchietto M."/>
            <person name="Kono T."/>
            <person name="Duquette J."/>
            <person name="Shao M."/>
        </authorList>
    </citation>
    <scope>NUCLEOTIDE SEQUENCE</scope>
    <source>
        <tissue evidence="1">Fresh leaf tissue</tissue>
    </source>
</reference>
<keyword evidence="2" id="KW-1185">Reference proteome</keyword>
<dbReference type="EMBL" id="JAAALK010000285">
    <property type="protein sequence ID" value="KAG8063952.1"/>
    <property type="molecule type" value="Genomic_DNA"/>
</dbReference>
<proteinExistence type="predicted"/>
<dbReference type="AlphaFoldDB" id="A0A8J5SHR3"/>
<accession>A0A8J5SHR3</accession>
<name>A0A8J5SHR3_ZIZPA</name>